<sequence>MSITLPPLSFEEVTQAAEDPFATLNTILNDYNAGLVGPVKHVPLWLFARDAAGKVHGGVRGQTYWSWCSIDALAVAEPYRGQGIGSRLLVAAEEIARARGCVGIRLDTTGFQAPDFYRRHGYTEFGRIDDYPPGHSRLWFMKKF</sequence>
<name>A0ABS6IG25_9HYPH</name>
<keyword evidence="2" id="KW-0012">Acyltransferase</keyword>
<dbReference type="PROSITE" id="PS51186">
    <property type="entry name" value="GNAT"/>
    <property type="match status" value="1"/>
</dbReference>
<evidence type="ECO:0000313" key="4">
    <source>
        <dbReference type="EMBL" id="MBU8873552.1"/>
    </source>
</evidence>
<proteinExistence type="predicted"/>
<keyword evidence="5" id="KW-1185">Reference proteome</keyword>
<dbReference type="PANTHER" id="PTHR43420">
    <property type="entry name" value="ACETYLTRANSFERASE"/>
    <property type="match status" value="1"/>
</dbReference>
<evidence type="ECO:0000256" key="1">
    <source>
        <dbReference type="ARBA" id="ARBA00022679"/>
    </source>
</evidence>
<evidence type="ECO:0000259" key="3">
    <source>
        <dbReference type="PROSITE" id="PS51186"/>
    </source>
</evidence>
<dbReference type="EMBL" id="JAHOPB010000001">
    <property type="protein sequence ID" value="MBU8873552.1"/>
    <property type="molecule type" value="Genomic_DNA"/>
</dbReference>
<evidence type="ECO:0000256" key="2">
    <source>
        <dbReference type="ARBA" id="ARBA00023315"/>
    </source>
</evidence>
<reference evidence="4 5" key="1">
    <citation type="submission" date="2021-06" db="EMBL/GenBank/DDBJ databases">
        <authorList>
            <person name="Lee D.H."/>
        </authorList>
    </citation>
    <scope>NUCLEOTIDE SEQUENCE [LARGE SCALE GENOMIC DNA]</scope>
    <source>
        <strain evidence="4 5">MMS21-HV4-11</strain>
    </source>
</reference>
<dbReference type="Proteomes" id="UP000727907">
    <property type="component" value="Unassembled WGS sequence"/>
</dbReference>
<accession>A0ABS6IG25</accession>
<gene>
    <name evidence="4" type="ORF">KQ910_07245</name>
</gene>
<evidence type="ECO:0000313" key="5">
    <source>
        <dbReference type="Proteomes" id="UP000727907"/>
    </source>
</evidence>
<organism evidence="4 5">
    <name type="scientific">Reyranella humidisoli</name>
    <dbReference type="NCBI Taxonomy" id="2849149"/>
    <lineage>
        <taxon>Bacteria</taxon>
        <taxon>Pseudomonadati</taxon>
        <taxon>Pseudomonadota</taxon>
        <taxon>Alphaproteobacteria</taxon>
        <taxon>Hyphomicrobiales</taxon>
        <taxon>Reyranellaceae</taxon>
        <taxon>Reyranella</taxon>
    </lineage>
</organism>
<keyword evidence="1" id="KW-0808">Transferase</keyword>
<dbReference type="InterPro" id="IPR000182">
    <property type="entry name" value="GNAT_dom"/>
</dbReference>
<dbReference type="Pfam" id="PF00583">
    <property type="entry name" value="Acetyltransf_1"/>
    <property type="match status" value="1"/>
</dbReference>
<dbReference type="RefSeq" id="WP_216957800.1">
    <property type="nucleotide sequence ID" value="NZ_JAHOPB010000001.1"/>
</dbReference>
<dbReference type="CDD" id="cd04301">
    <property type="entry name" value="NAT_SF"/>
    <property type="match status" value="1"/>
</dbReference>
<protein>
    <submittedName>
        <fullName evidence="4">GNAT family N-acetyltransferase</fullName>
    </submittedName>
</protein>
<dbReference type="InterPro" id="IPR050680">
    <property type="entry name" value="YpeA/RimI_acetyltransf"/>
</dbReference>
<feature type="domain" description="N-acetyltransferase" evidence="3">
    <location>
        <begin position="1"/>
        <end position="144"/>
    </location>
</feature>
<comment type="caution">
    <text evidence="4">The sequence shown here is derived from an EMBL/GenBank/DDBJ whole genome shotgun (WGS) entry which is preliminary data.</text>
</comment>